<accession>A0A2L0F7G4</accession>
<dbReference type="InterPro" id="IPR043129">
    <property type="entry name" value="ATPase_NBD"/>
</dbReference>
<dbReference type="InterPro" id="IPR049874">
    <property type="entry name" value="ROK_cs"/>
</dbReference>
<sequence>MVRPSDKTANNRTPRELNRSLVLDLVQEHGPISRTNLARMSGLTKPTVSAIIEELLESGSVRDVGTESRGGRPARLLEFNDDSAAFLGIEIGVEQTVVAVADARGRLRARLDHPSVQRDPQRTVRDIAELLPRVLQLSGIPRKRLRGACAIVPGLVERPSGVCVLAPNLGWERFPLRAELSRALRMQVPVYNMPQAAAVAEGQLGAARGHASYVWIYVGLGVGAGLVVDGRLFFGMQGYSGEIGHCRVADDGPPCGCGRRGCLETFTSVMALRRAAEAASARSHVLAALARPHDVGALAAAALAGDEGARGIFLDAGAQLARGIAVLLNVLNPQLVVLGGELLAASDILIAGVREALPRHTVRAGDVPVVASPLGSEAGLLGAVQLAREGSVRSLRLVPDSVLQDSAP</sequence>
<dbReference type="OrthoDB" id="9810372at2"/>
<dbReference type="InterPro" id="IPR000600">
    <property type="entry name" value="ROK"/>
</dbReference>
<dbReference type="SUPFAM" id="SSF53067">
    <property type="entry name" value="Actin-like ATPase domain"/>
    <property type="match status" value="1"/>
</dbReference>
<protein>
    <submittedName>
        <fullName evidence="2">ROK family transcriptional regulator</fullName>
    </submittedName>
</protein>
<dbReference type="PROSITE" id="PS01125">
    <property type="entry name" value="ROK"/>
    <property type="match status" value="1"/>
</dbReference>
<dbReference type="Pfam" id="PF13412">
    <property type="entry name" value="HTH_24"/>
    <property type="match status" value="1"/>
</dbReference>
<dbReference type="PANTHER" id="PTHR18964">
    <property type="entry name" value="ROK (REPRESSOR, ORF, KINASE) FAMILY"/>
    <property type="match status" value="1"/>
</dbReference>
<dbReference type="EMBL" id="CP012673">
    <property type="protein sequence ID" value="AUX47500.1"/>
    <property type="molecule type" value="Genomic_DNA"/>
</dbReference>
<dbReference type="InterPro" id="IPR036388">
    <property type="entry name" value="WH-like_DNA-bd_sf"/>
</dbReference>
<comment type="similarity">
    <text evidence="1">Belongs to the ROK (NagC/XylR) family.</text>
</comment>
<dbReference type="Proteomes" id="UP000238348">
    <property type="component" value="Chromosome"/>
</dbReference>
<name>A0A2L0F7G4_SORCE</name>
<evidence type="ECO:0000313" key="3">
    <source>
        <dbReference type="Proteomes" id="UP000238348"/>
    </source>
</evidence>
<reference evidence="2 3" key="1">
    <citation type="submission" date="2015-09" db="EMBL/GenBank/DDBJ databases">
        <title>Sorangium comparison.</title>
        <authorList>
            <person name="Zaburannyi N."/>
            <person name="Bunk B."/>
            <person name="Overmann J."/>
            <person name="Mueller R."/>
        </authorList>
    </citation>
    <scope>NUCLEOTIDE SEQUENCE [LARGE SCALE GENOMIC DNA]</scope>
    <source>
        <strain evidence="2 3">So ce26</strain>
    </source>
</reference>
<dbReference type="Gene3D" id="1.10.10.10">
    <property type="entry name" value="Winged helix-like DNA-binding domain superfamily/Winged helix DNA-binding domain"/>
    <property type="match status" value="1"/>
</dbReference>
<dbReference type="CDD" id="cd24076">
    <property type="entry name" value="ASKHA_ATPase_ROK_BsXylR-like"/>
    <property type="match status" value="1"/>
</dbReference>
<gene>
    <name evidence="2" type="ORF">SOCE26_090210</name>
</gene>
<proteinExistence type="inferred from homology"/>
<dbReference type="SUPFAM" id="SSF46785">
    <property type="entry name" value="Winged helix' DNA-binding domain"/>
    <property type="match status" value="1"/>
</dbReference>
<dbReference type="AlphaFoldDB" id="A0A2L0F7G4"/>
<dbReference type="PANTHER" id="PTHR18964:SF149">
    <property type="entry name" value="BIFUNCTIONAL UDP-N-ACETYLGLUCOSAMINE 2-EPIMERASE_N-ACETYLMANNOSAMINE KINASE"/>
    <property type="match status" value="1"/>
</dbReference>
<evidence type="ECO:0000256" key="1">
    <source>
        <dbReference type="ARBA" id="ARBA00006479"/>
    </source>
</evidence>
<dbReference type="InterPro" id="IPR036390">
    <property type="entry name" value="WH_DNA-bd_sf"/>
</dbReference>
<dbReference type="Gene3D" id="3.30.420.40">
    <property type="match status" value="2"/>
</dbReference>
<dbReference type="Pfam" id="PF00480">
    <property type="entry name" value="ROK"/>
    <property type="match status" value="1"/>
</dbReference>
<evidence type="ECO:0000313" key="2">
    <source>
        <dbReference type="EMBL" id="AUX47500.1"/>
    </source>
</evidence>
<organism evidence="2 3">
    <name type="scientific">Sorangium cellulosum</name>
    <name type="common">Polyangium cellulosum</name>
    <dbReference type="NCBI Taxonomy" id="56"/>
    <lineage>
        <taxon>Bacteria</taxon>
        <taxon>Pseudomonadati</taxon>
        <taxon>Myxococcota</taxon>
        <taxon>Polyangia</taxon>
        <taxon>Polyangiales</taxon>
        <taxon>Polyangiaceae</taxon>
        <taxon>Sorangium</taxon>
    </lineage>
</organism>
<dbReference type="RefSeq" id="WP_104985511.1">
    <property type="nucleotide sequence ID" value="NZ_CP012673.1"/>
</dbReference>